<evidence type="ECO:0000313" key="2">
    <source>
        <dbReference type="EMBL" id="EOA29997.1"/>
    </source>
</evidence>
<dbReference type="Pfam" id="PF04842">
    <property type="entry name" value="DUF639"/>
    <property type="match status" value="1"/>
</dbReference>
<dbReference type="PANTHER" id="PTHR31860:SF9">
    <property type="entry name" value="HEAT-INDUCIBLE TRANSCRIPTION REPRESSOR (DUF639)"/>
    <property type="match status" value="1"/>
</dbReference>
<organism evidence="2 3">
    <name type="scientific">Capsella rubella</name>
    <dbReference type="NCBI Taxonomy" id="81985"/>
    <lineage>
        <taxon>Eukaryota</taxon>
        <taxon>Viridiplantae</taxon>
        <taxon>Streptophyta</taxon>
        <taxon>Embryophyta</taxon>
        <taxon>Tracheophyta</taxon>
        <taxon>Spermatophyta</taxon>
        <taxon>Magnoliopsida</taxon>
        <taxon>eudicotyledons</taxon>
        <taxon>Gunneridae</taxon>
        <taxon>Pentapetalae</taxon>
        <taxon>rosids</taxon>
        <taxon>malvids</taxon>
        <taxon>Brassicales</taxon>
        <taxon>Brassicaceae</taxon>
        <taxon>Camelineae</taxon>
        <taxon>Capsella</taxon>
    </lineage>
</organism>
<name>R0G3G7_9BRAS</name>
<protein>
    <submittedName>
        <fullName evidence="2">Uncharacterized protein</fullName>
    </submittedName>
</protein>
<keyword evidence="1" id="KW-0472">Membrane</keyword>
<evidence type="ECO:0000256" key="1">
    <source>
        <dbReference type="SAM" id="Phobius"/>
    </source>
</evidence>
<sequence>MSSKTRNMLEGLVKDTSFKWFLGKQSSFDEEIEEMGRSPSAGTNWIPELSPVANVVVRRCSKILGVPANELRDSFKQEAFESLKQPSLFARNFLEYCCFRALSLSVGVTGHLADKKFRRLTFDMMVVWEVPAVASQALLSVEEDATVSLEAFSRIAPAIPIIADVIICENLFETLTSSTGGRLQFSVYDKYLYGLERAIKKMRAQSESSLLSGVRSKREKILEIDGTVTTQPVLEHVGISTWPGRLILTDHSLYFEALKVVSYDKPKRYDLSEDLKQIVKPELTGPWGTRLFDKAVSYTSISLSEPVVMEFPELKGHTRRDYWLTIIREVLYVHRYIKEYRITSLARDEALSKAVLGIIRVQAIQELSLTNAMRYENLLPFNLCNQLPGGDLILQTLAEMSTLRELHRSNKSKDTGTLHSSASDMVSQLGSVFGGSSPRSRMSGTSSLLVGEVVVGDVNPLERAVKESRKNYEKVVLAQETINGVKMDGIDTNLAVMKELILPIMETGNWIVSVVYWDDPMKSIVFCLVSTFIIWRGWLVYVFSLASLFSAIFMVLTRCFSREKLMIELKVIAPPPMNTMEQLLAVQNGILELEQNIQDANIVLLKFRALLFSLFPQASEKFAIAIVVAATMMAFVPGRYLLSVVFVELFTRYSPPRRASTERLIRRLREWWFSIPAAPVVLHHDKNNKKKN</sequence>
<feature type="transmembrane region" description="Helical" evidence="1">
    <location>
        <begin position="533"/>
        <end position="556"/>
    </location>
</feature>
<accession>R0G3G7</accession>
<dbReference type="EMBL" id="KB870807">
    <property type="protein sequence ID" value="EOA29997.1"/>
    <property type="molecule type" value="Genomic_DNA"/>
</dbReference>
<dbReference type="OrthoDB" id="2016709at2759"/>
<dbReference type="AlphaFoldDB" id="R0G3G7"/>
<dbReference type="InterPro" id="IPR006927">
    <property type="entry name" value="DUF639"/>
</dbReference>
<reference evidence="3" key="1">
    <citation type="journal article" date="2013" name="Nat. Genet.">
        <title>The Capsella rubella genome and the genomic consequences of rapid mating system evolution.</title>
        <authorList>
            <person name="Slotte T."/>
            <person name="Hazzouri K.M."/>
            <person name="Agren J.A."/>
            <person name="Koenig D."/>
            <person name="Maumus F."/>
            <person name="Guo Y.L."/>
            <person name="Steige K."/>
            <person name="Platts A.E."/>
            <person name="Escobar J.S."/>
            <person name="Newman L.K."/>
            <person name="Wang W."/>
            <person name="Mandakova T."/>
            <person name="Vello E."/>
            <person name="Smith L.M."/>
            <person name="Henz S.R."/>
            <person name="Steffen J."/>
            <person name="Takuno S."/>
            <person name="Brandvain Y."/>
            <person name="Coop G."/>
            <person name="Andolfatto P."/>
            <person name="Hu T.T."/>
            <person name="Blanchette M."/>
            <person name="Clark R.M."/>
            <person name="Quesneville H."/>
            <person name="Nordborg M."/>
            <person name="Gaut B.S."/>
            <person name="Lysak M.A."/>
            <person name="Jenkins J."/>
            <person name="Grimwood J."/>
            <person name="Chapman J."/>
            <person name="Prochnik S."/>
            <person name="Shu S."/>
            <person name="Rokhsar D."/>
            <person name="Schmutz J."/>
            <person name="Weigel D."/>
            <person name="Wright S.I."/>
        </authorList>
    </citation>
    <scope>NUCLEOTIDE SEQUENCE [LARGE SCALE GENOMIC DNA]</scope>
    <source>
        <strain evidence="3">cv. Monte Gargano</strain>
    </source>
</reference>
<keyword evidence="1" id="KW-1133">Transmembrane helix</keyword>
<dbReference type="STRING" id="81985.R0G3G7"/>
<keyword evidence="3" id="KW-1185">Reference proteome</keyword>
<gene>
    <name evidence="2" type="ORF">CARUB_v10013102mg</name>
</gene>
<dbReference type="Proteomes" id="UP000029121">
    <property type="component" value="Unassembled WGS sequence"/>
</dbReference>
<keyword evidence="1" id="KW-0812">Transmembrane</keyword>
<feature type="transmembrane region" description="Helical" evidence="1">
    <location>
        <begin position="622"/>
        <end position="642"/>
    </location>
</feature>
<dbReference type="PANTHER" id="PTHR31860">
    <property type="entry name" value="HEAT-INDUCIBLE TRANSCRIPTION REPRESSOR (DUF639)-RELATED"/>
    <property type="match status" value="1"/>
</dbReference>
<dbReference type="eggNOG" id="ENOG502QU95">
    <property type="taxonomic scope" value="Eukaryota"/>
</dbReference>
<proteinExistence type="predicted"/>
<evidence type="ECO:0000313" key="3">
    <source>
        <dbReference type="Proteomes" id="UP000029121"/>
    </source>
</evidence>